<evidence type="ECO:0000313" key="3">
    <source>
        <dbReference type="Proteomes" id="UP000789831"/>
    </source>
</evidence>
<name>A0A9N9H186_9GLOM</name>
<evidence type="ECO:0000313" key="2">
    <source>
        <dbReference type="EMBL" id="CAG8650365.1"/>
    </source>
</evidence>
<dbReference type="EMBL" id="CAJVPL010004697">
    <property type="protein sequence ID" value="CAG8650365.1"/>
    <property type="molecule type" value="Genomic_DNA"/>
</dbReference>
<reference evidence="2" key="1">
    <citation type="submission" date="2021-06" db="EMBL/GenBank/DDBJ databases">
        <authorList>
            <person name="Kallberg Y."/>
            <person name="Tangrot J."/>
            <person name="Rosling A."/>
        </authorList>
    </citation>
    <scope>NUCLEOTIDE SEQUENCE</scope>
    <source>
        <strain evidence="2">MT106</strain>
    </source>
</reference>
<keyword evidence="3" id="KW-1185">Reference proteome</keyword>
<sequence>SSIIKKTIANNDEFDKNHNIAAEDFDNSDAASNSVEKLNRQNNTNIEDETFVLGGMD</sequence>
<feature type="compositionally biased region" description="Polar residues" evidence="1">
    <location>
        <begin position="29"/>
        <end position="45"/>
    </location>
</feature>
<gene>
    <name evidence="2" type="ORF">AGERDE_LOCUS11376</name>
</gene>
<dbReference type="AlphaFoldDB" id="A0A9N9H186"/>
<accession>A0A9N9H186</accession>
<protein>
    <submittedName>
        <fullName evidence="2">6902_t:CDS:1</fullName>
    </submittedName>
</protein>
<feature type="non-terminal residue" evidence="2">
    <location>
        <position position="1"/>
    </location>
</feature>
<dbReference type="Proteomes" id="UP000789831">
    <property type="component" value="Unassembled WGS sequence"/>
</dbReference>
<evidence type="ECO:0000256" key="1">
    <source>
        <dbReference type="SAM" id="MobiDB-lite"/>
    </source>
</evidence>
<feature type="region of interest" description="Disordered" evidence="1">
    <location>
        <begin position="25"/>
        <end position="57"/>
    </location>
</feature>
<proteinExistence type="predicted"/>
<comment type="caution">
    <text evidence="2">The sequence shown here is derived from an EMBL/GenBank/DDBJ whole genome shotgun (WGS) entry which is preliminary data.</text>
</comment>
<organism evidence="2 3">
    <name type="scientific">Ambispora gerdemannii</name>
    <dbReference type="NCBI Taxonomy" id="144530"/>
    <lineage>
        <taxon>Eukaryota</taxon>
        <taxon>Fungi</taxon>
        <taxon>Fungi incertae sedis</taxon>
        <taxon>Mucoromycota</taxon>
        <taxon>Glomeromycotina</taxon>
        <taxon>Glomeromycetes</taxon>
        <taxon>Archaeosporales</taxon>
        <taxon>Ambisporaceae</taxon>
        <taxon>Ambispora</taxon>
    </lineage>
</organism>